<evidence type="ECO:0000313" key="2">
    <source>
        <dbReference type="EMBL" id="MDR7328881.1"/>
    </source>
</evidence>
<dbReference type="Proteomes" id="UP001180840">
    <property type="component" value="Unassembled WGS sequence"/>
</dbReference>
<feature type="domain" description="NADPH-dependent FMN reductase-like" evidence="1">
    <location>
        <begin position="4"/>
        <end position="145"/>
    </location>
</feature>
<dbReference type="SUPFAM" id="SSF52218">
    <property type="entry name" value="Flavoproteins"/>
    <property type="match status" value="1"/>
</dbReference>
<protein>
    <submittedName>
        <fullName evidence="2">NAD(P)H-dependent FMN reductase</fullName>
    </submittedName>
</protein>
<dbReference type="EMBL" id="JAVDXZ010000001">
    <property type="protein sequence ID" value="MDR7328881.1"/>
    <property type="molecule type" value="Genomic_DNA"/>
</dbReference>
<organism evidence="2 3">
    <name type="scientific">Corynebacterium guangdongense</name>
    <dbReference type="NCBI Taxonomy" id="1783348"/>
    <lineage>
        <taxon>Bacteria</taxon>
        <taxon>Bacillati</taxon>
        <taxon>Actinomycetota</taxon>
        <taxon>Actinomycetes</taxon>
        <taxon>Mycobacteriales</taxon>
        <taxon>Corynebacteriaceae</taxon>
        <taxon>Corynebacterium</taxon>
    </lineage>
</organism>
<sequence>MSTIGIIIGSIREGRSGASVAEWIKAQADARTSDVAYELVDLKEFNVPLLDSAVVPGAANKRYDNEAVQNWSDKIDSLDGYIFVTPEYNHSVPGALKNAFDALGAEWAAKPIAFVGYGAAGGVRAVEHWRTIVANFSMIDIRTQLDLSLFTEFTENGFAPNERRAGELEAIFTELEDWAQKLA</sequence>
<evidence type="ECO:0000259" key="1">
    <source>
        <dbReference type="Pfam" id="PF03358"/>
    </source>
</evidence>
<dbReference type="InterPro" id="IPR029039">
    <property type="entry name" value="Flavoprotein-like_sf"/>
</dbReference>
<evidence type="ECO:0000313" key="3">
    <source>
        <dbReference type="Proteomes" id="UP001180840"/>
    </source>
</evidence>
<dbReference type="InterPro" id="IPR005025">
    <property type="entry name" value="FMN_Rdtase-like_dom"/>
</dbReference>
<proteinExistence type="predicted"/>
<comment type="caution">
    <text evidence="2">The sequence shown here is derived from an EMBL/GenBank/DDBJ whole genome shotgun (WGS) entry which is preliminary data.</text>
</comment>
<keyword evidence="3" id="KW-1185">Reference proteome</keyword>
<gene>
    <name evidence="2" type="ORF">J2S39_000557</name>
</gene>
<accession>A0ABU1ZVC8</accession>
<dbReference type="PANTHER" id="PTHR30543">
    <property type="entry name" value="CHROMATE REDUCTASE"/>
    <property type="match status" value="1"/>
</dbReference>
<dbReference type="InterPro" id="IPR050712">
    <property type="entry name" value="NAD(P)H-dep_reductase"/>
</dbReference>
<dbReference type="PANTHER" id="PTHR30543:SF21">
    <property type="entry name" value="NAD(P)H-DEPENDENT FMN REDUCTASE LOT6"/>
    <property type="match status" value="1"/>
</dbReference>
<reference evidence="2" key="1">
    <citation type="submission" date="2023-07" db="EMBL/GenBank/DDBJ databases">
        <title>Sequencing the genomes of 1000 actinobacteria strains.</title>
        <authorList>
            <person name="Klenk H.-P."/>
        </authorList>
    </citation>
    <scope>NUCLEOTIDE SEQUENCE</scope>
    <source>
        <strain evidence="2">DSM 107476</strain>
    </source>
</reference>
<dbReference type="Gene3D" id="3.40.50.360">
    <property type="match status" value="1"/>
</dbReference>
<name>A0ABU1ZVC8_9CORY</name>
<dbReference type="Pfam" id="PF03358">
    <property type="entry name" value="FMN_red"/>
    <property type="match status" value="1"/>
</dbReference>
<dbReference type="RefSeq" id="WP_290197872.1">
    <property type="nucleotide sequence ID" value="NZ_CP047654.1"/>
</dbReference>